<reference evidence="4" key="3">
    <citation type="submission" date="2019-04" db="EMBL/GenBank/DDBJ databases">
        <authorList>
            <person name="Howe K."/>
            <person name="Paulini M."/>
            <person name="Williams G."/>
        </authorList>
    </citation>
    <scope>NUCLEOTIDE SEQUENCE [LARGE SCALE GENOMIC DNA]</scope>
    <source>
        <strain evidence="4">FR3</strain>
    </source>
</reference>
<evidence type="ECO:0000313" key="4">
    <source>
        <dbReference type="EMBL" id="VIP00045.1"/>
    </source>
</evidence>
<feature type="coiled-coil region" evidence="1">
    <location>
        <begin position="83"/>
        <end position="124"/>
    </location>
</feature>
<evidence type="ECO:0000313" key="7">
    <source>
        <dbReference type="WormBase" id="Bm8414b"/>
    </source>
</evidence>
<feature type="compositionally biased region" description="Basic and acidic residues" evidence="2">
    <location>
        <begin position="51"/>
        <end position="61"/>
    </location>
</feature>
<keyword evidence="5" id="KW-1185">Reference proteome</keyword>
<name>A0A0J9Y6G9_BRUMA</name>
<accession>A0A0J9Y6G9</accession>
<proteinExistence type="predicted"/>
<dbReference type="GeneID" id="6099971"/>
<dbReference type="OrthoDB" id="5821280at2759"/>
<evidence type="ECO:0000313" key="6">
    <source>
        <dbReference type="WBParaSite" id="Bm8414b.1"/>
    </source>
</evidence>
<evidence type="ECO:0000313" key="3">
    <source>
        <dbReference type="EMBL" id="CDQ03320.2"/>
    </source>
</evidence>
<keyword evidence="1" id="KW-0175">Coiled coil</keyword>
<gene>
    <name evidence="3 6 7" type="ORF">Bm8414</name>
    <name evidence="4" type="ORF">BM_BM8414</name>
    <name evidence="3" type="ORF">BM_Bm8414</name>
</gene>
<organism evidence="3">
    <name type="scientific">Brugia malayi</name>
    <name type="common">Filarial nematode worm</name>
    <dbReference type="NCBI Taxonomy" id="6279"/>
    <lineage>
        <taxon>Eukaryota</taxon>
        <taxon>Metazoa</taxon>
        <taxon>Ecdysozoa</taxon>
        <taxon>Nematoda</taxon>
        <taxon>Chromadorea</taxon>
        <taxon>Rhabditida</taxon>
        <taxon>Spirurina</taxon>
        <taxon>Spiruromorpha</taxon>
        <taxon>Filarioidea</taxon>
        <taxon>Onchocercidae</taxon>
        <taxon>Brugia</taxon>
    </lineage>
</organism>
<evidence type="ECO:0000256" key="1">
    <source>
        <dbReference type="SAM" id="Coils"/>
    </source>
</evidence>
<reference evidence="6" key="4">
    <citation type="submission" date="2019-12" db="UniProtKB">
        <authorList>
            <consortium name="WormBaseParasite"/>
        </authorList>
    </citation>
    <scope>IDENTIFICATION</scope>
</reference>
<dbReference type="RefSeq" id="XP_001896531.2">
    <property type="nucleotide sequence ID" value="XM_001896496.2"/>
</dbReference>
<dbReference type="AlphaFoldDB" id="A0A0J9Y6G9"/>
<dbReference type="SUPFAM" id="SSF52047">
    <property type="entry name" value="RNI-like"/>
    <property type="match status" value="1"/>
</dbReference>
<dbReference type="EMBL" id="CAAKNF010000009">
    <property type="protein sequence ID" value="VIP00045.1"/>
    <property type="molecule type" value="Genomic_DNA"/>
</dbReference>
<dbReference type="WBParaSite" id="Bm8414b.1">
    <property type="protein sequence ID" value="Bm8414b.1"/>
    <property type="gene ID" value="WBGene00228675"/>
</dbReference>
<dbReference type="CTD" id="6099971"/>
<reference evidence="3 5" key="1">
    <citation type="journal article" date="2007" name="Science">
        <title>Draft genome of the filarial nematode parasite Brugia malayi.</title>
        <authorList>
            <person name="Ghedin E."/>
            <person name="Wang S."/>
            <person name="Spiro D."/>
            <person name="Caler E."/>
            <person name="Zhao Q."/>
            <person name="Crabtree J."/>
            <person name="Allen J.E."/>
            <person name="Delcher A.L."/>
            <person name="Guiliano D.B."/>
            <person name="Miranda-Saavedra D."/>
            <person name="Angiuoli S.V."/>
            <person name="Creasy T."/>
            <person name="Amedeo P."/>
            <person name="Haas B."/>
            <person name="El-Sayed N.M."/>
            <person name="Wortman J.R."/>
            <person name="Feldblyum T."/>
            <person name="Tallon L."/>
            <person name="Schatz M."/>
            <person name="Shumway M."/>
            <person name="Koo H."/>
            <person name="Salzberg S.L."/>
            <person name="Schobel S."/>
            <person name="Pertea M."/>
            <person name="Pop M."/>
            <person name="White O."/>
            <person name="Barton G.J."/>
            <person name="Carlow C.K."/>
            <person name="Crawford M.J."/>
            <person name="Daub J."/>
            <person name="Dimmic M.W."/>
            <person name="Estes C.F."/>
            <person name="Foster J.M."/>
            <person name="Ganatra M."/>
            <person name="Gregory W.F."/>
            <person name="Johnson N.M."/>
            <person name="Jin J."/>
            <person name="Komuniecki R."/>
            <person name="Korf I."/>
            <person name="Kumar S."/>
            <person name="Laney S."/>
            <person name="Li B.W."/>
            <person name="Li W."/>
            <person name="Lindblom T.H."/>
            <person name="Lustigman S."/>
            <person name="Ma D."/>
            <person name="Maina C.V."/>
            <person name="Martin D.M."/>
            <person name="McCarter J.P."/>
            <person name="McReynolds L."/>
            <person name="Mitreva M."/>
            <person name="Nutman T.B."/>
            <person name="Parkinson J."/>
            <person name="Peregrin-Alvarez J.M."/>
            <person name="Poole C."/>
            <person name="Ren Q."/>
            <person name="Saunders L."/>
            <person name="Sluder A.E."/>
            <person name="Smith K."/>
            <person name="Stanke M."/>
            <person name="Unnasch T.R."/>
            <person name="Ware J."/>
            <person name="Wei A.D."/>
            <person name="Weil G."/>
            <person name="Williams D.J."/>
            <person name="Zhang Y."/>
            <person name="Williams S.A."/>
            <person name="Fraser-Liggett C."/>
            <person name="Slatko B."/>
            <person name="Blaxter M.L."/>
            <person name="Scott A.L."/>
        </authorList>
    </citation>
    <scope>NUCLEOTIDE SEQUENCE</scope>
    <source>
        <strain evidence="3 5">FR3</strain>
    </source>
</reference>
<evidence type="ECO:0000256" key="2">
    <source>
        <dbReference type="SAM" id="MobiDB-lite"/>
    </source>
</evidence>
<evidence type="ECO:0000313" key="5">
    <source>
        <dbReference type="Proteomes" id="UP000006672"/>
    </source>
</evidence>
<protein>
    <submittedName>
        <fullName evidence="3 6">Bm8414, isoform b</fullName>
    </submittedName>
</protein>
<sequence length="494" mass="56691">MAIIASFSIFYTSREAASLAPCITNHISLSHNYRITHPFFPSLNLKKKKRKMEDQLERENSPEAFDAEDGGGSSSTETNSATLERLREILEHRESTIEDLRQTVAILKHNIEEQRDEIIRLKSLNSNIHKPQNSSISLPFELIKMIFYLCDALTRCRICCINKRLATELSSWVDVQHLYLTRVPIEDEANKTVVIHAYQAVTNSPAVGVIRTTKAIPMLYNFRLVYTLSDFLTLPNLRTLHIRETLTLADVPPVDKICAPIEDLRICTHRMRIRQLLTICRALATTLRRLELLLTVIVPEGAATSENRSAAVIEVAETMITMKHLSHLTLARAFLKPSTSEQIFELLKMFHSLSTITFEALILNDFIQLANVHLPPSVKRIVVTESIKIDPSWYPLNSVSMEFFDVFNDERMPILQDVCRKVRREITFQLGRLRGFGSATVNFQLSLVRILANKMLPLRFGSRRNDCRVFLWKGRILTRREYLKMNDINIDGIM</sequence>
<dbReference type="EMBL" id="LN856220">
    <property type="protein sequence ID" value="CDQ03320.2"/>
    <property type="molecule type" value="Genomic_DNA"/>
</dbReference>
<reference evidence="3" key="2">
    <citation type="submission" date="2012-12" db="EMBL/GenBank/DDBJ databases">
        <authorList>
            <person name="Gao Y.W."/>
            <person name="Fan S.T."/>
            <person name="Sun H.T."/>
            <person name="Wang Z."/>
            <person name="Gao X.L."/>
            <person name="Li Y.G."/>
            <person name="Wang T.C."/>
            <person name="Zhang K."/>
            <person name="Xu W.W."/>
            <person name="Yu Z.J."/>
            <person name="Xia X.Z."/>
        </authorList>
    </citation>
    <scope>NUCLEOTIDE SEQUENCE</scope>
    <source>
        <strain evidence="3">FR3</strain>
    </source>
</reference>
<dbReference type="WormBase" id="Bm8414b">
    <property type="protein sequence ID" value="BM39160"/>
    <property type="gene ID" value="WBGene00228675"/>
</dbReference>
<dbReference type="KEGG" id="bmy:BM_BM8414"/>
<feature type="region of interest" description="Disordered" evidence="2">
    <location>
        <begin position="50"/>
        <end position="80"/>
    </location>
</feature>
<accession>A0A4E9FTU4</accession>
<dbReference type="Proteomes" id="UP000006672">
    <property type="component" value="Unassembled WGS sequence"/>
</dbReference>